<dbReference type="CDD" id="cd01741">
    <property type="entry name" value="GATase1_1"/>
    <property type="match status" value="1"/>
</dbReference>
<dbReference type="PANTHER" id="PTHR42695:SF5">
    <property type="entry name" value="GLUTAMINE AMIDOTRANSFERASE YLR126C-RELATED"/>
    <property type="match status" value="1"/>
</dbReference>
<dbReference type="Pfam" id="PF00117">
    <property type="entry name" value="GATase"/>
    <property type="match status" value="1"/>
</dbReference>
<dbReference type="SUPFAM" id="SSF52317">
    <property type="entry name" value="Class I glutamine amidotransferase-like"/>
    <property type="match status" value="1"/>
</dbReference>
<dbReference type="InterPro" id="IPR044992">
    <property type="entry name" value="ChyE-like"/>
</dbReference>
<dbReference type="Proteomes" id="UP001157138">
    <property type="component" value="Unassembled WGS sequence"/>
</dbReference>
<dbReference type="Gene3D" id="3.40.50.880">
    <property type="match status" value="1"/>
</dbReference>
<keyword evidence="3" id="KW-1185">Reference proteome</keyword>
<evidence type="ECO:0000313" key="2">
    <source>
        <dbReference type="EMBL" id="GLT16818.1"/>
    </source>
</evidence>
<evidence type="ECO:0000259" key="1">
    <source>
        <dbReference type="Pfam" id="PF00117"/>
    </source>
</evidence>
<protein>
    <submittedName>
        <fullName evidence="2">GMP synthase</fullName>
    </submittedName>
</protein>
<name>A0ABQ6EUI2_9VIBR</name>
<evidence type="ECO:0000313" key="3">
    <source>
        <dbReference type="Proteomes" id="UP001157138"/>
    </source>
</evidence>
<dbReference type="NCBIfam" id="NF006098">
    <property type="entry name" value="PRK08250.1"/>
    <property type="match status" value="1"/>
</dbReference>
<gene>
    <name evidence="2" type="ORF">GCM10007938_05950</name>
</gene>
<comment type="caution">
    <text evidence="2">The sequence shown here is derived from an EMBL/GenBank/DDBJ whole genome shotgun (WGS) entry which is preliminary data.</text>
</comment>
<dbReference type="RefSeq" id="WP_284190744.1">
    <property type="nucleotide sequence ID" value="NZ_BSPW01000013.1"/>
</dbReference>
<feature type="domain" description="Glutamine amidotransferase" evidence="1">
    <location>
        <begin position="43"/>
        <end position="187"/>
    </location>
</feature>
<sequence length="242" mass="27089">MQIHFVIHEVFEGPGYFEYWALKNGFQISYTRLYLGETLPTDALGFDLLVVLGGPQNPSTSQDESPYFDAHSEKSFINEAILNNKAVVGVCLGAQLIGEALGAGYATSPEREIGSFPITLTQHGLSDPLLGSFEVEEIVGHWHSDMPGLTKDSRVLAFSQGCSRQIVRYAPLVYGFQCHLELTSSELPPLIENSHQLLADHNTQQFVQSEREILAMHTVRMNQLLGEFLDRLVNKYLQYEVK</sequence>
<dbReference type="EMBL" id="BSPW01000013">
    <property type="protein sequence ID" value="GLT16818.1"/>
    <property type="molecule type" value="Genomic_DNA"/>
</dbReference>
<dbReference type="InterPro" id="IPR029062">
    <property type="entry name" value="Class_I_gatase-like"/>
</dbReference>
<dbReference type="InterPro" id="IPR017926">
    <property type="entry name" value="GATASE"/>
</dbReference>
<accession>A0ABQ6EUI2</accession>
<organism evidence="2 3">
    <name type="scientific">Vibrio zhanjiangensis</name>
    <dbReference type="NCBI Taxonomy" id="1046128"/>
    <lineage>
        <taxon>Bacteria</taxon>
        <taxon>Pseudomonadati</taxon>
        <taxon>Pseudomonadota</taxon>
        <taxon>Gammaproteobacteria</taxon>
        <taxon>Vibrionales</taxon>
        <taxon>Vibrionaceae</taxon>
        <taxon>Vibrio</taxon>
    </lineage>
</organism>
<dbReference type="PANTHER" id="PTHR42695">
    <property type="entry name" value="GLUTAMINE AMIDOTRANSFERASE YLR126C-RELATED"/>
    <property type="match status" value="1"/>
</dbReference>
<reference evidence="3" key="1">
    <citation type="journal article" date="2019" name="Int. J. Syst. Evol. Microbiol.">
        <title>The Global Catalogue of Microorganisms (GCM) 10K type strain sequencing project: providing services to taxonomists for standard genome sequencing and annotation.</title>
        <authorList>
            <consortium name="The Broad Institute Genomics Platform"/>
            <consortium name="The Broad Institute Genome Sequencing Center for Infectious Disease"/>
            <person name="Wu L."/>
            <person name="Ma J."/>
        </authorList>
    </citation>
    <scope>NUCLEOTIDE SEQUENCE [LARGE SCALE GENOMIC DNA]</scope>
    <source>
        <strain evidence="3">NBRC 108723</strain>
    </source>
</reference>
<dbReference type="PROSITE" id="PS51273">
    <property type="entry name" value="GATASE_TYPE_1"/>
    <property type="match status" value="1"/>
</dbReference>
<proteinExistence type="predicted"/>